<dbReference type="Pfam" id="PF07475">
    <property type="entry name" value="Hpr_kinase_C"/>
    <property type="match status" value="1"/>
</dbReference>
<dbReference type="SUPFAM" id="SSF53795">
    <property type="entry name" value="PEP carboxykinase-like"/>
    <property type="match status" value="1"/>
</dbReference>
<dbReference type="GO" id="GO:0000155">
    <property type="term" value="F:phosphorelay sensor kinase activity"/>
    <property type="evidence" value="ECO:0007669"/>
    <property type="project" value="InterPro"/>
</dbReference>
<name>A0A916X8K9_9HYPH</name>
<reference evidence="2" key="1">
    <citation type="journal article" date="2014" name="Int. J. Syst. Evol. Microbiol.">
        <title>Complete genome sequence of Corynebacterium casei LMG S-19264T (=DSM 44701T), isolated from a smear-ripened cheese.</title>
        <authorList>
            <consortium name="US DOE Joint Genome Institute (JGI-PGF)"/>
            <person name="Walter F."/>
            <person name="Albersmeier A."/>
            <person name="Kalinowski J."/>
            <person name="Ruckert C."/>
        </authorList>
    </citation>
    <scope>NUCLEOTIDE SEQUENCE</scope>
    <source>
        <strain evidence="2">CGMCC 1.12919</strain>
    </source>
</reference>
<evidence type="ECO:0000313" key="3">
    <source>
        <dbReference type="Proteomes" id="UP000637002"/>
    </source>
</evidence>
<dbReference type="InterPro" id="IPR011104">
    <property type="entry name" value="Hpr_kin/Pase_C"/>
</dbReference>
<dbReference type="PROSITE" id="PS00675">
    <property type="entry name" value="SIGMA54_INTERACT_1"/>
    <property type="match status" value="1"/>
</dbReference>
<evidence type="ECO:0000313" key="2">
    <source>
        <dbReference type="EMBL" id="GGC52140.1"/>
    </source>
</evidence>
<feature type="domain" description="HPr kinase/phosphorylase C-terminal" evidence="1">
    <location>
        <begin position="4"/>
        <end position="87"/>
    </location>
</feature>
<reference evidence="2" key="2">
    <citation type="submission" date="2020-09" db="EMBL/GenBank/DDBJ databases">
        <authorList>
            <person name="Sun Q."/>
            <person name="Zhou Y."/>
        </authorList>
    </citation>
    <scope>NUCLEOTIDE SEQUENCE</scope>
    <source>
        <strain evidence="2">CGMCC 1.12919</strain>
    </source>
</reference>
<dbReference type="InterPro" id="IPR025662">
    <property type="entry name" value="Sigma_54_int_dom_ATP-bd_1"/>
</dbReference>
<dbReference type="InterPro" id="IPR027417">
    <property type="entry name" value="P-loop_NTPase"/>
</dbReference>
<keyword evidence="3" id="KW-1185">Reference proteome</keyword>
<dbReference type="GO" id="GO:0005524">
    <property type="term" value="F:ATP binding"/>
    <property type="evidence" value="ECO:0007669"/>
    <property type="project" value="InterPro"/>
</dbReference>
<dbReference type="AlphaFoldDB" id="A0A916X8K9"/>
<organism evidence="2 3">
    <name type="scientific">Chelatococcus reniformis</name>
    <dbReference type="NCBI Taxonomy" id="1494448"/>
    <lineage>
        <taxon>Bacteria</taxon>
        <taxon>Pseudomonadati</taxon>
        <taxon>Pseudomonadota</taxon>
        <taxon>Alphaproteobacteria</taxon>
        <taxon>Hyphomicrobiales</taxon>
        <taxon>Chelatococcaceae</taxon>
        <taxon>Chelatococcus</taxon>
    </lineage>
</organism>
<dbReference type="RefSeq" id="WP_188607876.1">
    <property type="nucleotide sequence ID" value="NZ_BMGG01000001.1"/>
</dbReference>
<dbReference type="Proteomes" id="UP000637002">
    <property type="component" value="Unassembled WGS sequence"/>
</dbReference>
<evidence type="ECO:0000259" key="1">
    <source>
        <dbReference type="Pfam" id="PF07475"/>
    </source>
</evidence>
<protein>
    <submittedName>
        <fullName evidence="2">HPr kinase</fullName>
    </submittedName>
</protein>
<dbReference type="Gene3D" id="3.40.50.300">
    <property type="entry name" value="P-loop containing nucleotide triphosphate hydrolases"/>
    <property type="match status" value="1"/>
</dbReference>
<comment type="caution">
    <text evidence="2">The sequence shown here is derived from an EMBL/GenBank/DDBJ whole genome shotgun (WGS) entry which is preliminary data.</text>
</comment>
<dbReference type="EMBL" id="BMGG01000001">
    <property type="protein sequence ID" value="GGC52140.1"/>
    <property type="molecule type" value="Genomic_DNA"/>
</dbReference>
<gene>
    <name evidence="2" type="ORF">GCM10010994_09090</name>
</gene>
<proteinExistence type="predicted"/>
<dbReference type="GO" id="GO:0006109">
    <property type="term" value="P:regulation of carbohydrate metabolic process"/>
    <property type="evidence" value="ECO:0007669"/>
    <property type="project" value="InterPro"/>
</dbReference>
<keyword evidence="2" id="KW-0418">Kinase</keyword>
<sequence>MNGTTVHAGCVLVGEAGVLIRGDSGTGKSQLGLRLMAAARGRGLFASLVADDRTRLAVNGGRLIARPVPAIAGRCEIRGVGIVGLVNEGAAVVRLVVDCSHEQPERLPAAASRSAAIEGIVIDRLQVRVDDGVEAVVWAVLEQVLDR</sequence>
<keyword evidence="2" id="KW-0808">Transferase</keyword>
<accession>A0A916X8K9</accession>